<accession>A0A2M9A870</accession>
<name>A0A2M9A870_9BACT</name>
<sequence length="90" mass="10080">MFEDDAAVPFDDLEEGLELSGFFAPQKMNPIGRIFWLFPELNATAFARRLNIPQPLFAAYVNGSKKPSAARRKMISDELHRIGRELAGAV</sequence>
<protein>
    <submittedName>
        <fullName evidence="1">Uncharacterized protein</fullName>
    </submittedName>
</protein>
<dbReference type="Proteomes" id="UP000231134">
    <property type="component" value="Unassembled WGS sequence"/>
</dbReference>
<keyword evidence="2" id="KW-1185">Reference proteome</keyword>
<evidence type="ECO:0000313" key="2">
    <source>
        <dbReference type="Proteomes" id="UP000231134"/>
    </source>
</evidence>
<comment type="caution">
    <text evidence="1">The sequence shown here is derived from an EMBL/GenBank/DDBJ whole genome shotgun (WGS) entry which is preliminary data.</text>
</comment>
<dbReference type="EMBL" id="PGEX01000001">
    <property type="protein sequence ID" value="PJJ41909.1"/>
    <property type="molecule type" value="Genomic_DNA"/>
</dbReference>
<gene>
    <name evidence="1" type="ORF">BGX16_1915</name>
</gene>
<proteinExistence type="predicted"/>
<reference evidence="1 2" key="1">
    <citation type="submission" date="2017-11" db="EMBL/GenBank/DDBJ databases">
        <title>Animal gut microbial communities from fecal samples from Wisconsin, USA.</title>
        <authorList>
            <person name="Neumann A."/>
        </authorList>
    </citation>
    <scope>NUCLEOTIDE SEQUENCE [LARGE SCALE GENOMIC DNA]</scope>
    <source>
        <strain evidence="1 2">UWS3</strain>
    </source>
</reference>
<dbReference type="RefSeq" id="WP_241899520.1">
    <property type="nucleotide sequence ID" value="NZ_PGEX01000001.1"/>
</dbReference>
<organism evidence="1 2">
    <name type="scientific">Hallerella succinigenes</name>
    <dbReference type="NCBI Taxonomy" id="1896222"/>
    <lineage>
        <taxon>Bacteria</taxon>
        <taxon>Pseudomonadati</taxon>
        <taxon>Fibrobacterota</taxon>
        <taxon>Fibrobacteria</taxon>
        <taxon>Fibrobacterales</taxon>
        <taxon>Fibrobacteraceae</taxon>
        <taxon>Hallerella</taxon>
    </lineage>
</organism>
<dbReference type="AlphaFoldDB" id="A0A2M9A870"/>
<evidence type="ECO:0000313" key="1">
    <source>
        <dbReference type="EMBL" id="PJJ41909.1"/>
    </source>
</evidence>